<reference evidence="1" key="1">
    <citation type="submission" date="2019-10" db="EMBL/GenBank/DDBJ databases">
        <authorList>
            <consortium name="PulseNet: The National Subtyping Network for Foodborne Disease Surveillance"/>
            <person name="Tarr C.L."/>
            <person name="Trees E."/>
            <person name="Katz L.S."/>
            <person name="Carleton-Romer H.A."/>
            <person name="Stroika S."/>
            <person name="Kucerova Z."/>
            <person name="Roache K.F."/>
            <person name="Sabol A.L."/>
            <person name="Besser J."/>
            <person name="Gerner-Smidt P."/>
        </authorList>
    </citation>
    <scope>NUCLEOTIDE SEQUENCE</scope>
    <source>
        <strain evidence="1">PNUSAS108628</strain>
    </source>
</reference>
<dbReference type="EMBL" id="AAMCFY010000013">
    <property type="protein sequence ID" value="EDF8918454.1"/>
    <property type="molecule type" value="Genomic_DNA"/>
</dbReference>
<dbReference type="AlphaFoldDB" id="A0A629KD09"/>
<organism evidence="1">
    <name type="scientific">Salmonella enterica</name>
    <name type="common">Salmonella choleraesuis</name>
    <dbReference type="NCBI Taxonomy" id="28901"/>
    <lineage>
        <taxon>Bacteria</taxon>
        <taxon>Pseudomonadati</taxon>
        <taxon>Pseudomonadota</taxon>
        <taxon>Gammaproteobacteria</taxon>
        <taxon>Enterobacterales</taxon>
        <taxon>Enterobacteriaceae</taxon>
        <taxon>Salmonella</taxon>
    </lineage>
</organism>
<sequence length="132" mass="15606">MSDVKCYEITWREMTFKPVIRVDVDFEKFNIEEALQMLESYGLLEDTRLIVINDIEEVAKLLIRVITWSLFCNLFEKARNTKDANTLLRKARLRKSNNTPGKFEHIGIHFVSISNWENNYLNSVTVTKCEDW</sequence>
<comment type="caution">
    <text evidence="1">The sequence shown here is derived from an EMBL/GenBank/DDBJ whole genome shotgun (WGS) entry which is preliminary data.</text>
</comment>
<proteinExistence type="predicted"/>
<gene>
    <name evidence="1" type="ORF">GCB20_05690</name>
</gene>
<accession>A0A629KD09</accession>
<protein>
    <submittedName>
        <fullName evidence="1">Uncharacterized protein</fullName>
    </submittedName>
</protein>
<evidence type="ECO:0000313" key="1">
    <source>
        <dbReference type="EMBL" id="EDF8918454.1"/>
    </source>
</evidence>
<name>A0A629KD09_SALER</name>